<dbReference type="EMBL" id="BOOR01000035">
    <property type="protein sequence ID" value="GII56345.1"/>
    <property type="molecule type" value="Genomic_DNA"/>
</dbReference>
<feature type="transmembrane region" description="Helical" evidence="2">
    <location>
        <begin position="82"/>
        <end position="103"/>
    </location>
</feature>
<sequence>MSSETPPGAAFPENPDPEQTVDHRTPQPGQSTQPAQGGGSDTRQPAYGPAEELGFGGAPAGHTQEGYTLQPAPEQPKGGRGWIMGIIAAVVVVLLGGGGVWAVNLLSGGGAQPEDVLPGNAVAYARLDLDPAANQKLALFSIGRKFPGLKDSLTGDDPRKAFFEAIRSGSPELAKLDYAKDIEPWLGDRVGLAVTPPAAGSEEPGVAVAVQVKDEAAARDGLKKLASGDDYGVAFREDYAIVAQTQAAADNYAKAAPLSQNAQFTKDLADIGEPGVLSFWADMGNLVKASGLPATDTTALSQFKDTRFAGALRFNDNYVELSAATHGGTTQLGDVPSVKIGQLPDTTVAALSVSGAGKALATNWPQVEQAAAAQAGGETFTQSLEQIKQLYGISIPDDIATLFGDSITIALDGQGLDAALPNVGAVITTDPAKAATVVGKLENIVSGLGAPLQLGKTPGDGQYVLASNQAYADKLAAKGTLGNTESFKAAVPNADSAKFAAYVDLDKLEPLYLAGMPADDKANLEVLRAVGMSGTSEGTDGQVNLRVLFN</sequence>
<evidence type="ECO:0000313" key="4">
    <source>
        <dbReference type="Proteomes" id="UP000605992"/>
    </source>
</evidence>
<reference evidence="3" key="1">
    <citation type="submission" date="2021-01" db="EMBL/GenBank/DDBJ databases">
        <title>Whole genome shotgun sequence of Planotetraspora thailandica NBRC 104271.</title>
        <authorList>
            <person name="Komaki H."/>
            <person name="Tamura T."/>
        </authorList>
    </citation>
    <scope>NUCLEOTIDE SEQUENCE</scope>
    <source>
        <strain evidence="3">NBRC 104271</strain>
    </source>
</reference>
<dbReference type="Pfam" id="PF11832">
    <property type="entry name" value="DUF3352"/>
    <property type="match status" value="2"/>
</dbReference>
<evidence type="ECO:0000256" key="1">
    <source>
        <dbReference type="SAM" id="MobiDB-lite"/>
    </source>
</evidence>
<dbReference type="Proteomes" id="UP000605992">
    <property type="component" value="Unassembled WGS sequence"/>
</dbReference>
<proteinExistence type="predicted"/>
<comment type="caution">
    <text evidence="3">The sequence shown here is derived from an EMBL/GenBank/DDBJ whole genome shotgun (WGS) entry which is preliminary data.</text>
</comment>
<evidence type="ECO:0008006" key="5">
    <source>
        <dbReference type="Google" id="ProtNLM"/>
    </source>
</evidence>
<evidence type="ECO:0000256" key="2">
    <source>
        <dbReference type="SAM" id="Phobius"/>
    </source>
</evidence>
<keyword evidence="4" id="KW-1185">Reference proteome</keyword>
<keyword evidence="2" id="KW-0812">Transmembrane</keyword>
<name>A0A8J3XXP2_9ACTN</name>
<keyword evidence="2" id="KW-1133">Transmembrane helix</keyword>
<dbReference type="AlphaFoldDB" id="A0A8J3XXP2"/>
<dbReference type="RefSeq" id="WP_203946501.1">
    <property type="nucleotide sequence ID" value="NZ_BOOR01000035.1"/>
</dbReference>
<accession>A0A8J3XXP2</accession>
<dbReference type="InterPro" id="IPR021787">
    <property type="entry name" value="DUF3352"/>
</dbReference>
<protein>
    <recommendedName>
        <fullName evidence="5">DUF3352 domain-containing protein</fullName>
    </recommendedName>
</protein>
<evidence type="ECO:0000313" key="3">
    <source>
        <dbReference type="EMBL" id="GII56345.1"/>
    </source>
</evidence>
<organism evidence="3 4">
    <name type="scientific">Planotetraspora thailandica</name>
    <dbReference type="NCBI Taxonomy" id="487172"/>
    <lineage>
        <taxon>Bacteria</taxon>
        <taxon>Bacillati</taxon>
        <taxon>Actinomycetota</taxon>
        <taxon>Actinomycetes</taxon>
        <taxon>Streptosporangiales</taxon>
        <taxon>Streptosporangiaceae</taxon>
        <taxon>Planotetraspora</taxon>
    </lineage>
</organism>
<keyword evidence="2" id="KW-0472">Membrane</keyword>
<feature type="region of interest" description="Disordered" evidence="1">
    <location>
        <begin position="1"/>
        <end position="75"/>
    </location>
</feature>
<gene>
    <name evidence="3" type="ORF">Pth03_47340</name>
</gene>